<feature type="compositionally biased region" description="Low complexity" evidence="1">
    <location>
        <begin position="529"/>
        <end position="553"/>
    </location>
</feature>
<reference evidence="3" key="1">
    <citation type="submission" date="2022-01" db="EMBL/GenBank/DDBJ databases">
        <title>Comparative genomics reveals a dynamic genome evolution in the ectomycorrhizal milk-cap (Lactarius) mushrooms.</title>
        <authorList>
            <consortium name="DOE Joint Genome Institute"/>
            <person name="Lebreton A."/>
            <person name="Tang N."/>
            <person name="Kuo A."/>
            <person name="LaButti K."/>
            <person name="Drula E."/>
            <person name="Barry K."/>
            <person name="Clum A."/>
            <person name="Lipzen A."/>
            <person name="Mousain D."/>
            <person name="Ng V."/>
            <person name="Wang R."/>
            <person name="Wang X."/>
            <person name="Dai Y."/>
            <person name="Henrissat B."/>
            <person name="Grigoriev I.V."/>
            <person name="Guerin-Laguette A."/>
            <person name="Yu F."/>
            <person name="Martin F.M."/>
        </authorList>
    </citation>
    <scope>NUCLEOTIDE SEQUENCE</scope>
    <source>
        <strain evidence="3">QP</strain>
    </source>
</reference>
<name>A0AAD4LLZ8_9AGAM</name>
<feature type="compositionally biased region" description="Polar residues" evidence="1">
    <location>
        <begin position="426"/>
        <end position="435"/>
    </location>
</feature>
<accession>A0AAD4LLZ8</accession>
<keyword evidence="4" id="KW-1185">Reference proteome</keyword>
<comment type="caution">
    <text evidence="3">The sequence shown here is derived from an EMBL/GenBank/DDBJ whole genome shotgun (WGS) entry which is preliminary data.</text>
</comment>
<dbReference type="PROSITE" id="PS50097">
    <property type="entry name" value="BTB"/>
    <property type="match status" value="1"/>
</dbReference>
<gene>
    <name evidence="3" type="ORF">EDB92DRAFT_1527825</name>
</gene>
<feature type="compositionally biased region" description="Low complexity" evidence="1">
    <location>
        <begin position="483"/>
        <end position="499"/>
    </location>
</feature>
<feature type="compositionally biased region" description="Basic and acidic residues" evidence="1">
    <location>
        <begin position="397"/>
        <end position="425"/>
    </location>
</feature>
<feature type="region of interest" description="Disordered" evidence="1">
    <location>
        <begin position="321"/>
        <end position="826"/>
    </location>
</feature>
<dbReference type="Proteomes" id="UP001201163">
    <property type="component" value="Unassembled WGS sequence"/>
</dbReference>
<dbReference type="AlphaFoldDB" id="A0AAD4LLZ8"/>
<sequence length="826" mass="91181">MVNTRRSANLNLTHTQLSLTPPETRVRRLLCQQVEHGLCAYISDGLMRSTRVAHFSFFPSQHSHTCFLPVYLTPTPLFFSSHYDFCNDTVAIFVTMNSAVSPHPNGERIVRHGEYYIHGGDVIFRVENYLFRVHRFFFTRDSAFFRDKLPHPPPPGEFTKGSSDNNPFILEDTLRVDFERFLWIFYNPKYSIYEASVEEWTSILKLAHQWDFVEAKALALRELEQLEIPALQKIIIYQTHDIDRNLLQEAYAALTLRDEPISIEEGRELGLETALQLARAREMARAPVFGGKKSGASRSPVNLAGVELDALIQDLFQLSAPVGVPERPSTPPTPTGRGTPTGGRNTPQLGIQTNGTGHSVSNSHRGGSVRVVPPTGSPMATQTERPTATAAAGRVVPKREGAERVSESQNKPEPRGKEVDLKTHQSEPAATSAATDTIMARDAARPASNPKGVVENKGQGPVRKPETAEQGSGKARQERARTQSEQSATATASTLALPSDRPRSLTAEPTKKEQLKIDTTIPNSDPPKRSTTPRPTPVPASATASSSTQAQRAFQHKRQSASTPASGLFGFMSSIIGSAGDPGYESSSRESEDDAPMAGAWRPRDTKTRQEREKAEADAKARTQAQEETKRRLEAEAQAEAEEKARREAEEKARKESEDRARKEAEDKERKEAEEKTRKEQEEAARAKEKADAEAKKAAADARKAEAKAKREAEAKAKAEAAAKAKADAEAEEKARKEQEEAARAKEKADAEAKKAAADARKAEAKAKREEAEAKAKADAAAKAEAEAQQAKLEAEKGRRRWPRRSGKPRPRTRRKLMPKSLRTLR</sequence>
<feature type="compositionally biased region" description="Basic residues" evidence="1">
    <location>
        <begin position="798"/>
        <end position="826"/>
    </location>
</feature>
<protein>
    <recommendedName>
        <fullName evidence="2">BTB domain-containing protein</fullName>
    </recommendedName>
</protein>
<dbReference type="Gene3D" id="3.30.710.10">
    <property type="entry name" value="Potassium Channel Kv1.1, Chain A"/>
    <property type="match status" value="1"/>
</dbReference>
<evidence type="ECO:0000256" key="1">
    <source>
        <dbReference type="SAM" id="MobiDB-lite"/>
    </source>
</evidence>
<feature type="compositionally biased region" description="Polar residues" evidence="1">
    <location>
        <begin position="348"/>
        <end position="365"/>
    </location>
</feature>
<dbReference type="InterPro" id="IPR011333">
    <property type="entry name" value="SKP1/BTB/POZ_sf"/>
</dbReference>
<proteinExistence type="predicted"/>
<dbReference type="InterPro" id="IPR000210">
    <property type="entry name" value="BTB/POZ_dom"/>
</dbReference>
<feature type="compositionally biased region" description="Low complexity" evidence="1">
    <location>
        <begin position="335"/>
        <end position="347"/>
    </location>
</feature>
<evidence type="ECO:0000313" key="4">
    <source>
        <dbReference type="Proteomes" id="UP001201163"/>
    </source>
</evidence>
<evidence type="ECO:0000259" key="2">
    <source>
        <dbReference type="PROSITE" id="PS50097"/>
    </source>
</evidence>
<feature type="domain" description="BTB" evidence="2">
    <location>
        <begin position="120"/>
        <end position="194"/>
    </location>
</feature>
<evidence type="ECO:0000313" key="3">
    <source>
        <dbReference type="EMBL" id="KAH8996787.1"/>
    </source>
</evidence>
<feature type="compositionally biased region" description="Basic and acidic residues" evidence="1">
    <location>
        <begin position="602"/>
        <end position="786"/>
    </location>
</feature>
<dbReference type="EMBL" id="JAKELL010000008">
    <property type="protein sequence ID" value="KAH8996787.1"/>
    <property type="molecule type" value="Genomic_DNA"/>
</dbReference>
<organism evidence="3 4">
    <name type="scientific">Lactarius akahatsu</name>
    <dbReference type="NCBI Taxonomy" id="416441"/>
    <lineage>
        <taxon>Eukaryota</taxon>
        <taxon>Fungi</taxon>
        <taxon>Dikarya</taxon>
        <taxon>Basidiomycota</taxon>
        <taxon>Agaricomycotina</taxon>
        <taxon>Agaricomycetes</taxon>
        <taxon>Russulales</taxon>
        <taxon>Russulaceae</taxon>
        <taxon>Lactarius</taxon>
    </lineage>
</organism>
<dbReference type="SUPFAM" id="SSF54695">
    <property type="entry name" value="POZ domain"/>
    <property type="match status" value="1"/>
</dbReference>